<gene>
    <name evidence="1" type="ORF">BO71DRAFT_419273</name>
</gene>
<dbReference type="InterPro" id="IPR036291">
    <property type="entry name" value="NAD(P)-bd_dom_sf"/>
</dbReference>
<dbReference type="AlphaFoldDB" id="A0A319E1S6"/>
<proteinExistence type="predicted"/>
<organism evidence="1 2">
    <name type="scientific">Aspergillus ellipticus CBS 707.79</name>
    <dbReference type="NCBI Taxonomy" id="1448320"/>
    <lineage>
        <taxon>Eukaryota</taxon>
        <taxon>Fungi</taxon>
        <taxon>Dikarya</taxon>
        <taxon>Ascomycota</taxon>
        <taxon>Pezizomycotina</taxon>
        <taxon>Eurotiomycetes</taxon>
        <taxon>Eurotiomycetidae</taxon>
        <taxon>Eurotiales</taxon>
        <taxon>Aspergillaceae</taxon>
        <taxon>Aspergillus</taxon>
        <taxon>Aspergillus subgen. Circumdati</taxon>
    </lineage>
</organism>
<dbReference type="VEuPathDB" id="FungiDB:BO71DRAFT_419273"/>
<sequence>MRIAVLPASPKTARATIQALLETDSLTSPVQPPPNSSRIASENIRLATQRAGLVKRLVLLSSMGAEHPSGTGEIMTNHIAEEILKDAAPETIFMRCAYFMESWASAVPTVRAEQPHFYSVITPLDYQVPMVAVDDIGKACATPYVVEVHGPRDYSSNDVQRAFQGMAGQDIEVRPVNKEALPEVFGQFLPEASVNMFVEMSTSFLPGGVLAEQAPDPDVRVYRGRTGLSEAVGDMYGPGR</sequence>
<accession>A0A319E1S6</accession>
<dbReference type="SUPFAM" id="SSF51735">
    <property type="entry name" value="NAD(P)-binding Rossmann-fold domains"/>
    <property type="match status" value="1"/>
</dbReference>
<protein>
    <recommendedName>
        <fullName evidence="3">NAD(P)-binding protein</fullName>
    </recommendedName>
</protein>
<evidence type="ECO:0000313" key="1">
    <source>
        <dbReference type="EMBL" id="PYH94548.1"/>
    </source>
</evidence>
<dbReference type="Gene3D" id="3.40.50.720">
    <property type="entry name" value="NAD(P)-binding Rossmann-like Domain"/>
    <property type="match status" value="1"/>
</dbReference>
<reference evidence="1 2" key="1">
    <citation type="submission" date="2018-02" db="EMBL/GenBank/DDBJ databases">
        <title>The genomes of Aspergillus section Nigri reveals drivers in fungal speciation.</title>
        <authorList>
            <consortium name="DOE Joint Genome Institute"/>
            <person name="Vesth T.C."/>
            <person name="Nybo J."/>
            <person name="Theobald S."/>
            <person name="Brandl J."/>
            <person name="Frisvad J.C."/>
            <person name="Nielsen K.F."/>
            <person name="Lyhne E.K."/>
            <person name="Kogle M.E."/>
            <person name="Kuo A."/>
            <person name="Riley R."/>
            <person name="Clum A."/>
            <person name="Nolan M."/>
            <person name="Lipzen A."/>
            <person name="Salamov A."/>
            <person name="Henrissat B."/>
            <person name="Wiebenga A."/>
            <person name="De vries R.P."/>
            <person name="Grigoriev I.V."/>
            <person name="Mortensen U.H."/>
            <person name="Andersen M.R."/>
            <person name="Baker S.E."/>
        </authorList>
    </citation>
    <scope>NUCLEOTIDE SEQUENCE [LARGE SCALE GENOMIC DNA]</scope>
    <source>
        <strain evidence="1 2">CBS 707.79</strain>
    </source>
</reference>
<dbReference type="Gene3D" id="3.90.25.10">
    <property type="entry name" value="UDP-galactose 4-epimerase, domain 1"/>
    <property type="match status" value="1"/>
</dbReference>
<evidence type="ECO:0000313" key="2">
    <source>
        <dbReference type="Proteomes" id="UP000247810"/>
    </source>
</evidence>
<dbReference type="Proteomes" id="UP000247810">
    <property type="component" value="Unassembled WGS sequence"/>
</dbReference>
<dbReference type="STRING" id="1448320.A0A319E1S6"/>
<keyword evidence="2" id="KW-1185">Reference proteome</keyword>
<evidence type="ECO:0008006" key="3">
    <source>
        <dbReference type="Google" id="ProtNLM"/>
    </source>
</evidence>
<name>A0A319E1S6_9EURO</name>
<dbReference type="EMBL" id="KZ825869">
    <property type="protein sequence ID" value="PYH94548.1"/>
    <property type="molecule type" value="Genomic_DNA"/>
</dbReference>
<dbReference type="OrthoDB" id="419598at2759"/>